<reference evidence="8 9" key="1">
    <citation type="submission" date="2018-03" db="EMBL/GenBank/DDBJ databases">
        <title>Genomic Encyclopedia of Archaeal and Bacterial Type Strains, Phase II (KMG-II): from individual species to whole genera.</title>
        <authorList>
            <person name="Goeker M."/>
        </authorList>
    </citation>
    <scope>NUCLEOTIDE SEQUENCE [LARGE SCALE GENOMIC DNA]</scope>
    <source>
        <strain evidence="8 9">DSM 100212</strain>
    </source>
</reference>
<dbReference type="AlphaFoldDB" id="A0A2T0X0G2"/>
<feature type="transmembrane region" description="Helical" evidence="6">
    <location>
        <begin position="241"/>
        <end position="261"/>
    </location>
</feature>
<evidence type="ECO:0000256" key="6">
    <source>
        <dbReference type="SAM" id="Phobius"/>
    </source>
</evidence>
<keyword evidence="9" id="KW-1185">Reference proteome</keyword>
<feature type="transmembrane region" description="Helical" evidence="6">
    <location>
        <begin position="39"/>
        <end position="57"/>
    </location>
</feature>
<comment type="subcellular location">
    <subcellularLocation>
        <location evidence="1">Membrane</location>
        <topology evidence="1">Multi-pass membrane protein</topology>
    </subcellularLocation>
</comment>
<proteinExistence type="inferred from homology"/>
<dbReference type="OrthoDB" id="8478503at2"/>
<comment type="caution">
    <text evidence="8">The sequence shown here is derived from an EMBL/GenBank/DDBJ whole genome shotgun (WGS) entry which is preliminary data.</text>
</comment>
<organism evidence="8 9">
    <name type="scientific">Donghicola tyrosinivorans</name>
    <dbReference type="NCBI Taxonomy" id="1652492"/>
    <lineage>
        <taxon>Bacteria</taxon>
        <taxon>Pseudomonadati</taxon>
        <taxon>Pseudomonadota</taxon>
        <taxon>Alphaproteobacteria</taxon>
        <taxon>Rhodobacterales</taxon>
        <taxon>Roseobacteraceae</taxon>
        <taxon>Donghicola</taxon>
    </lineage>
</organism>
<gene>
    <name evidence="8" type="ORF">CLV74_102357</name>
</gene>
<evidence type="ECO:0000256" key="5">
    <source>
        <dbReference type="ARBA" id="ARBA00023136"/>
    </source>
</evidence>
<evidence type="ECO:0000256" key="2">
    <source>
        <dbReference type="ARBA" id="ARBA00009853"/>
    </source>
</evidence>
<feature type="transmembrane region" description="Helical" evidence="6">
    <location>
        <begin position="267"/>
        <end position="284"/>
    </location>
</feature>
<protein>
    <submittedName>
        <fullName evidence="8">EamA domain-containing membrane protein RarD</fullName>
    </submittedName>
</protein>
<dbReference type="Proteomes" id="UP000238392">
    <property type="component" value="Unassembled WGS sequence"/>
</dbReference>
<dbReference type="RefSeq" id="WP_106262958.1">
    <property type="nucleotide sequence ID" value="NZ_PVTQ01000002.1"/>
</dbReference>
<keyword evidence="4 6" id="KW-1133">Transmembrane helix</keyword>
<evidence type="ECO:0000313" key="9">
    <source>
        <dbReference type="Proteomes" id="UP000238392"/>
    </source>
</evidence>
<dbReference type="EMBL" id="PVTQ01000002">
    <property type="protein sequence ID" value="PRY92442.1"/>
    <property type="molecule type" value="Genomic_DNA"/>
</dbReference>
<feature type="transmembrane region" description="Helical" evidence="6">
    <location>
        <begin position="78"/>
        <end position="95"/>
    </location>
</feature>
<dbReference type="PANTHER" id="PTHR22911">
    <property type="entry name" value="ACYL-MALONYL CONDENSING ENZYME-RELATED"/>
    <property type="match status" value="1"/>
</dbReference>
<feature type="transmembrane region" description="Helical" evidence="6">
    <location>
        <begin position="210"/>
        <end position="229"/>
    </location>
</feature>
<dbReference type="SUPFAM" id="SSF103481">
    <property type="entry name" value="Multidrug resistance efflux transporter EmrE"/>
    <property type="match status" value="2"/>
</dbReference>
<evidence type="ECO:0000313" key="8">
    <source>
        <dbReference type="EMBL" id="PRY92442.1"/>
    </source>
</evidence>
<evidence type="ECO:0000256" key="4">
    <source>
        <dbReference type="ARBA" id="ARBA00022989"/>
    </source>
</evidence>
<name>A0A2T0X0G2_9RHOB</name>
<evidence type="ECO:0000259" key="7">
    <source>
        <dbReference type="Pfam" id="PF00892"/>
    </source>
</evidence>
<feature type="transmembrane region" description="Helical" evidence="6">
    <location>
        <begin position="151"/>
        <end position="172"/>
    </location>
</feature>
<evidence type="ECO:0000256" key="1">
    <source>
        <dbReference type="ARBA" id="ARBA00004141"/>
    </source>
</evidence>
<accession>A0A2T0X0G2</accession>
<keyword evidence="5 6" id="KW-0472">Membrane</keyword>
<dbReference type="Pfam" id="PF00892">
    <property type="entry name" value="EamA"/>
    <property type="match status" value="1"/>
</dbReference>
<dbReference type="PANTHER" id="PTHR22911:SF6">
    <property type="entry name" value="SOLUTE CARRIER FAMILY 35 MEMBER G1"/>
    <property type="match status" value="1"/>
</dbReference>
<dbReference type="InterPro" id="IPR000620">
    <property type="entry name" value="EamA_dom"/>
</dbReference>
<sequence length="292" mass="30654">MSMPPALSGIGLRLLAVLLITAMSAVIHAVGTRAALGQIIFWRSFVALVPIVLYMALRSDLPRALSTRHPRLHLTRGLFGAASMAFSFVSLIYLPVANAQALAYLAPVLTLPLAALHLGERLRPVTLSAVTLGFAGALLILWQSLDMGQTAWIGVAAGLAYALTMAVVRVHIKAMTRTESAATIAFYFAVICAGIGLCTLPFGWPQLTTPDLMLLTASGLLGGLAHIASTKAVARAPVSTIAPFDFTGLIWAIGFDAVLFAILPTPLAIAGMGTILIAGLLVIGQELRPRTP</sequence>
<keyword evidence="3 6" id="KW-0812">Transmembrane</keyword>
<dbReference type="GO" id="GO:0016020">
    <property type="term" value="C:membrane"/>
    <property type="evidence" value="ECO:0007669"/>
    <property type="project" value="UniProtKB-SubCell"/>
</dbReference>
<feature type="transmembrane region" description="Helical" evidence="6">
    <location>
        <begin position="184"/>
        <end position="204"/>
    </location>
</feature>
<evidence type="ECO:0000256" key="3">
    <source>
        <dbReference type="ARBA" id="ARBA00022692"/>
    </source>
</evidence>
<feature type="transmembrane region" description="Helical" evidence="6">
    <location>
        <begin position="101"/>
        <end position="118"/>
    </location>
</feature>
<feature type="domain" description="EamA" evidence="7">
    <location>
        <begin position="8"/>
        <end position="141"/>
    </location>
</feature>
<dbReference type="InterPro" id="IPR037185">
    <property type="entry name" value="EmrE-like"/>
</dbReference>
<comment type="similarity">
    <text evidence="2">Belongs to the drug/metabolite transporter (DMT) superfamily. 10 TMS drug/metabolite exporter (DME) (TC 2.A.7.3) family.</text>
</comment>